<dbReference type="PROSITE" id="PS50893">
    <property type="entry name" value="ABC_TRANSPORTER_2"/>
    <property type="match status" value="1"/>
</dbReference>
<feature type="transmembrane region" description="Helical" evidence="8">
    <location>
        <begin position="158"/>
        <end position="183"/>
    </location>
</feature>
<keyword evidence="4" id="KW-0378">Hydrolase</keyword>
<feature type="domain" description="ABC transmembrane type-1" evidence="10">
    <location>
        <begin position="119"/>
        <end position="399"/>
    </location>
</feature>
<dbReference type="Gene3D" id="3.90.70.10">
    <property type="entry name" value="Cysteine proteinases"/>
    <property type="match status" value="1"/>
</dbReference>
<gene>
    <name evidence="11" type="ORF">HPS55_03790</name>
</gene>
<dbReference type="SUPFAM" id="SSF52540">
    <property type="entry name" value="P-loop containing nucleoside triphosphate hydrolases"/>
    <property type="match status" value="1"/>
</dbReference>
<evidence type="ECO:0000256" key="4">
    <source>
        <dbReference type="ARBA" id="ARBA00022801"/>
    </source>
</evidence>
<evidence type="ECO:0000256" key="6">
    <source>
        <dbReference type="ARBA" id="ARBA00022989"/>
    </source>
</evidence>
<evidence type="ECO:0000256" key="2">
    <source>
        <dbReference type="ARBA" id="ARBA00022692"/>
    </source>
</evidence>
<evidence type="ECO:0000256" key="7">
    <source>
        <dbReference type="ARBA" id="ARBA00023136"/>
    </source>
</evidence>
<dbReference type="Pfam" id="PF03412">
    <property type="entry name" value="Peptidase_C39"/>
    <property type="match status" value="1"/>
</dbReference>
<comment type="caution">
    <text evidence="11">The sequence shown here is derived from an EMBL/GenBank/DDBJ whole genome shotgun (WGS) entry which is preliminary data.</text>
</comment>
<keyword evidence="7 8" id="KW-0472">Membrane</keyword>
<evidence type="ECO:0000256" key="3">
    <source>
        <dbReference type="ARBA" id="ARBA00022741"/>
    </source>
</evidence>
<dbReference type="InterPro" id="IPR003439">
    <property type="entry name" value="ABC_transporter-like_ATP-bd"/>
</dbReference>
<evidence type="ECO:0000313" key="11">
    <source>
        <dbReference type="EMBL" id="NPE13455.1"/>
    </source>
</evidence>
<accession>A0ABX2ASS9</accession>
<dbReference type="InterPro" id="IPR036640">
    <property type="entry name" value="ABC1_TM_sf"/>
</dbReference>
<evidence type="ECO:0000259" key="10">
    <source>
        <dbReference type="PROSITE" id="PS50929"/>
    </source>
</evidence>
<dbReference type="Pfam" id="PF00005">
    <property type="entry name" value="ABC_tran"/>
    <property type="match status" value="1"/>
</dbReference>
<protein>
    <submittedName>
        <fullName evidence="11">Peptidase domain-containing ABC transporter</fullName>
    </submittedName>
</protein>
<keyword evidence="12" id="KW-1185">Reference proteome</keyword>
<comment type="subcellular location">
    <subcellularLocation>
        <location evidence="1">Cell membrane</location>
        <topology evidence="1">Multi-pass membrane protein</topology>
    </subcellularLocation>
</comment>
<dbReference type="Pfam" id="PF00664">
    <property type="entry name" value="ABC_membrane"/>
    <property type="match status" value="1"/>
</dbReference>
<evidence type="ECO:0000256" key="1">
    <source>
        <dbReference type="ARBA" id="ARBA00004651"/>
    </source>
</evidence>
<dbReference type="InterPro" id="IPR003593">
    <property type="entry name" value="AAA+_ATPase"/>
</dbReference>
<reference evidence="11 12" key="1">
    <citation type="submission" date="2020-05" db="EMBL/GenBank/DDBJ databases">
        <title>Distinct polysaccharide utilization as determinants for interspecies competition between intestinal Prevotella spp.</title>
        <authorList>
            <person name="Galvez E.J.C."/>
            <person name="Iljazovic A."/>
            <person name="Strowig T."/>
        </authorList>
    </citation>
    <scope>NUCLEOTIDE SEQUENCE [LARGE SCALE GENOMIC DNA]</scope>
    <source>
        <strain evidence="11 12">PROD</strain>
    </source>
</reference>
<sequence length="673" mass="76195">MKEIGIRSASFEMTIEQLRDKCPLPAILHWEQNHFVVLYDVKKSRIGGEWKYCVANPAYGRHTFSEKEFSGYWLNDSKGVAVACEPADDFFEREAVKEKHSLVRFARKYVWPFKRELMVIAFGMSLGILLSLVVPFLTQAMVDIGIGRRDMTVITSLLIAQIFIFIGSFSMNIISSWVTLYMVTRININILQDYLSKLLRLPMTFFETKSVGDYNQRIGDHARLQGFATGSTMQIAFSIVSAFVLLTVIGYYSMAVLAAYLALTALSALWMSHFWEKRKSLDYENFRIAAKNQNKLYEMMNGITDIKINAYSQYKIEEWQRMQEERYRMGKKVLRLGQIQETGYAMIGQIRNILITYWIAAEVVDGNLTLGMMMSISTIIGLVNGPLAQLTGFLQQFQDAKISLERSEEVYLCRNEDTDDLAVLPSDRPMDIEMEHLTFRYTGSTGKAALYDVSVKIPAGKMTAIVGESGSGKTTLMKLLLKFYSPVGGQITVGGEDISVYKADSIRKASGIVMQENFIFSDTIKNNIILGEEYDRERLDKALEMACLTEYIDSLPLGMNTRIGADGYGVSGGEKQRIMIARAIYKRPAYMFLDEATSSLDAENERKITENIIGEFSGRTLLVIAHRLSTVRNADNIIVLRHGRIVENGCHDELVAAKGYYYELVKNQLELAK</sequence>
<evidence type="ECO:0000256" key="5">
    <source>
        <dbReference type="ARBA" id="ARBA00022840"/>
    </source>
</evidence>
<dbReference type="PANTHER" id="PTHR43394:SF1">
    <property type="entry name" value="ATP-BINDING CASSETTE SUB-FAMILY B MEMBER 10, MITOCHONDRIAL"/>
    <property type="match status" value="1"/>
</dbReference>
<dbReference type="PROSITE" id="PS00211">
    <property type="entry name" value="ABC_TRANSPORTER_1"/>
    <property type="match status" value="1"/>
</dbReference>
<dbReference type="CDD" id="cd18571">
    <property type="entry name" value="ABC_6TM_peptidase_like"/>
    <property type="match status" value="1"/>
</dbReference>
<keyword evidence="6 8" id="KW-1133">Transmembrane helix</keyword>
<organism evidence="11 12">
    <name type="scientific">Xylanibacter rodentium</name>
    <dbReference type="NCBI Taxonomy" id="2736289"/>
    <lineage>
        <taxon>Bacteria</taxon>
        <taxon>Pseudomonadati</taxon>
        <taxon>Bacteroidota</taxon>
        <taxon>Bacteroidia</taxon>
        <taxon>Bacteroidales</taxon>
        <taxon>Prevotellaceae</taxon>
        <taxon>Xylanibacter</taxon>
    </lineage>
</organism>
<proteinExistence type="predicted"/>
<dbReference type="InterPro" id="IPR005074">
    <property type="entry name" value="Peptidase_C39"/>
</dbReference>
<evidence type="ECO:0000256" key="8">
    <source>
        <dbReference type="SAM" id="Phobius"/>
    </source>
</evidence>
<dbReference type="EMBL" id="JABKKE010000004">
    <property type="protein sequence ID" value="NPE13455.1"/>
    <property type="molecule type" value="Genomic_DNA"/>
</dbReference>
<dbReference type="Gene3D" id="1.20.1560.10">
    <property type="entry name" value="ABC transporter type 1, transmembrane domain"/>
    <property type="match status" value="1"/>
</dbReference>
<dbReference type="RefSeq" id="WP_172176422.1">
    <property type="nucleotide sequence ID" value="NZ_CASGIA010000006.1"/>
</dbReference>
<feature type="domain" description="ABC transporter" evidence="9">
    <location>
        <begin position="432"/>
        <end position="667"/>
    </location>
</feature>
<dbReference type="InterPro" id="IPR039421">
    <property type="entry name" value="Type_1_exporter"/>
</dbReference>
<dbReference type="SUPFAM" id="SSF90123">
    <property type="entry name" value="ABC transporter transmembrane region"/>
    <property type="match status" value="1"/>
</dbReference>
<keyword evidence="5" id="KW-0067">ATP-binding</keyword>
<dbReference type="InterPro" id="IPR011527">
    <property type="entry name" value="ABC1_TM_dom"/>
</dbReference>
<dbReference type="GeneID" id="82156881"/>
<dbReference type="PROSITE" id="PS50929">
    <property type="entry name" value="ABC_TM1F"/>
    <property type="match status" value="1"/>
</dbReference>
<keyword evidence="3" id="KW-0547">Nucleotide-binding</keyword>
<feature type="transmembrane region" description="Helical" evidence="8">
    <location>
        <begin position="251"/>
        <end position="271"/>
    </location>
</feature>
<dbReference type="InterPro" id="IPR017871">
    <property type="entry name" value="ABC_transporter-like_CS"/>
</dbReference>
<dbReference type="SMART" id="SM00382">
    <property type="entry name" value="AAA"/>
    <property type="match status" value="1"/>
</dbReference>
<feature type="transmembrane region" description="Helical" evidence="8">
    <location>
        <begin position="117"/>
        <end position="138"/>
    </location>
</feature>
<dbReference type="Gene3D" id="3.40.50.300">
    <property type="entry name" value="P-loop containing nucleotide triphosphate hydrolases"/>
    <property type="match status" value="1"/>
</dbReference>
<dbReference type="InterPro" id="IPR027417">
    <property type="entry name" value="P-loop_NTPase"/>
</dbReference>
<dbReference type="PANTHER" id="PTHR43394">
    <property type="entry name" value="ATP-DEPENDENT PERMEASE MDL1, MITOCHONDRIAL"/>
    <property type="match status" value="1"/>
</dbReference>
<keyword evidence="2 8" id="KW-0812">Transmembrane</keyword>
<evidence type="ECO:0000313" key="12">
    <source>
        <dbReference type="Proteomes" id="UP001193734"/>
    </source>
</evidence>
<dbReference type="Proteomes" id="UP001193734">
    <property type="component" value="Unassembled WGS sequence"/>
</dbReference>
<evidence type="ECO:0000259" key="9">
    <source>
        <dbReference type="PROSITE" id="PS50893"/>
    </source>
</evidence>
<name>A0ABX2ASS9_9BACT</name>